<keyword evidence="2" id="KW-1185">Reference proteome</keyword>
<evidence type="ECO:0000313" key="1">
    <source>
        <dbReference type="EMBL" id="KAI5665707.1"/>
    </source>
</evidence>
<sequence>MEEVVQENKFVCKFCNKRCFSGKSLGGHMRGHLALISAAKKKKVKAESSESAGGDDHDDDCGIEENSKIDHCKVSAEQSNSTLIQEKMEDSSNLGNEDHDSYGLRENPKKSLKFSDLRLSKAPNTGTLCKECGKSFSSSRALAGHMRTHSVKNRHLCDKCRKGFDSRRALYGHLKSHSKRSRVSTESADGLSEFDIDCPRKKRSVIRYKLTSNLSFSSANASSSSGVNEFEEVEAVAMCLMMLSRGVRNWPQEESTDNAVEFKSFHRIKELSTVTADDSQCDADEVYEEKNSRNSCISASMNSEINEFDSEFDSNNAKKAAEMGVSVDDLPLSELFKKPAKDQVDSELLDSSVPKKKVILLVHDPLLEGKSSEMLKSEDTVSEMLKDSMKKREYKCKTCDKIFPSHQALGGHSNRHKLISSTAPSTDISHLSDNNEYNCSTANEPEAITGCELIKNKEHECPVCFKVFATGQALGGHKRAHFAGLTESNRVKELNINEENHEVQEIEKIFDLNLPVTSHQESRVDDAGLNLKLWWAGHGHKREPLAQNKLANMSHKLTCSSFKVTLADISLMGDSSSGTGSYFYMGGHRSRSSTYKKSIDPLNILIRLR</sequence>
<name>A0ACC0AZ20_CATRO</name>
<accession>A0ACC0AZ20</accession>
<evidence type="ECO:0000313" key="2">
    <source>
        <dbReference type="Proteomes" id="UP001060085"/>
    </source>
</evidence>
<reference evidence="2" key="1">
    <citation type="journal article" date="2023" name="Nat. Plants">
        <title>Single-cell RNA sequencing provides a high-resolution roadmap for understanding the multicellular compartmentation of specialized metabolism.</title>
        <authorList>
            <person name="Sun S."/>
            <person name="Shen X."/>
            <person name="Li Y."/>
            <person name="Li Y."/>
            <person name="Wang S."/>
            <person name="Li R."/>
            <person name="Zhang H."/>
            <person name="Shen G."/>
            <person name="Guo B."/>
            <person name="Wei J."/>
            <person name="Xu J."/>
            <person name="St-Pierre B."/>
            <person name="Chen S."/>
            <person name="Sun C."/>
        </authorList>
    </citation>
    <scope>NUCLEOTIDE SEQUENCE [LARGE SCALE GENOMIC DNA]</scope>
</reference>
<protein>
    <submittedName>
        <fullName evidence="1">Uncharacterized protein</fullName>
    </submittedName>
</protein>
<dbReference type="Proteomes" id="UP001060085">
    <property type="component" value="Linkage Group LG04"/>
</dbReference>
<proteinExistence type="predicted"/>
<dbReference type="EMBL" id="CM044704">
    <property type="protein sequence ID" value="KAI5665707.1"/>
    <property type="molecule type" value="Genomic_DNA"/>
</dbReference>
<gene>
    <name evidence="1" type="ORF">M9H77_15560</name>
</gene>
<organism evidence="1 2">
    <name type="scientific">Catharanthus roseus</name>
    <name type="common">Madagascar periwinkle</name>
    <name type="synonym">Vinca rosea</name>
    <dbReference type="NCBI Taxonomy" id="4058"/>
    <lineage>
        <taxon>Eukaryota</taxon>
        <taxon>Viridiplantae</taxon>
        <taxon>Streptophyta</taxon>
        <taxon>Embryophyta</taxon>
        <taxon>Tracheophyta</taxon>
        <taxon>Spermatophyta</taxon>
        <taxon>Magnoliopsida</taxon>
        <taxon>eudicotyledons</taxon>
        <taxon>Gunneridae</taxon>
        <taxon>Pentapetalae</taxon>
        <taxon>asterids</taxon>
        <taxon>lamiids</taxon>
        <taxon>Gentianales</taxon>
        <taxon>Apocynaceae</taxon>
        <taxon>Rauvolfioideae</taxon>
        <taxon>Vinceae</taxon>
        <taxon>Catharanthinae</taxon>
        <taxon>Catharanthus</taxon>
    </lineage>
</organism>
<comment type="caution">
    <text evidence="1">The sequence shown here is derived from an EMBL/GenBank/DDBJ whole genome shotgun (WGS) entry which is preliminary data.</text>
</comment>